<dbReference type="HOGENOM" id="CLU_2020982_0_0_1"/>
<gene>
    <name evidence="1" type="ORF">DAPPUDRAFT_338126</name>
</gene>
<name>E9I2J4_DAPPU</name>
<dbReference type="AlphaFoldDB" id="E9I2J4"/>
<organism evidence="1 2">
    <name type="scientific">Daphnia pulex</name>
    <name type="common">Water flea</name>
    <dbReference type="NCBI Taxonomy" id="6669"/>
    <lineage>
        <taxon>Eukaryota</taxon>
        <taxon>Metazoa</taxon>
        <taxon>Ecdysozoa</taxon>
        <taxon>Arthropoda</taxon>
        <taxon>Crustacea</taxon>
        <taxon>Branchiopoda</taxon>
        <taxon>Diplostraca</taxon>
        <taxon>Cladocera</taxon>
        <taxon>Anomopoda</taxon>
        <taxon>Daphniidae</taxon>
        <taxon>Daphnia</taxon>
    </lineage>
</organism>
<reference evidence="1 2" key="1">
    <citation type="journal article" date="2011" name="Science">
        <title>The ecoresponsive genome of Daphnia pulex.</title>
        <authorList>
            <person name="Colbourne J.K."/>
            <person name="Pfrender M.E."/>
            <person name="Gilbert D."/>
            <person name="Thomas W.K."/>
            <person name="Tucker A."/>
            <person name="Oakley T.H."/>
            <person name="Tokishita S."/>
            <person name="Aerts A."/>
            <person name="Arnold G.J."/>
            <person name="Basu M.K."/>
            <person name="Bauer D.J."/>
            <person name="Caceres C.E."/>
            <person name="Carmel L."/>
            <person name="Casola C."/>
            <person name="Choi J.H."/>
            <person name="Detter J.C."/>
            <person name="Dong Q."/>
            <person name="Dusheyko S."/>
            <person name="Eads B.D."/>
            <person name="Frohlich T."/>
            <person name="Geiler-Samerotte K.A."/>
            <person name="Gerlach D."/>
            <person name="Hatcher P."/>
            <person name="Jogdeo S."/>
            <person name="Krijgsveld J."/>
            <person name="Kriventseva E.V."/>
            <person name="Kultz D."/>
            <person name="Laforsch C."/>
            <person name="Lindquist E."/>
            <person name="Lopez J."/>
            <person name="Manak J.R."/>
            <person name="Muller J."/>
            <person name="Pangilinan J."/>
            <person name="Patwardhan R.P."/>
            <person name="Pitluck S."/>
            <person name="Pritham E.J."/>
            <person name="Rechtsteiner A."/>
            <person name="Rho M."/>
            <person name="Rogozin I.B."/>
            <person name="Sakarya O."/>
            <person name="Salamov A."/>
            <person name="Schaack S."/>
            <person name="Shapiro H."/>
            <person name="Shiga Y."/>
            <person name="Skalitzky C."/>
            <person name="Smith Z."/>
            <person name="Souvorov A."/>
            <person name="Sung W."/>
            <person name="Tang Z."/>
            <person name="Tsuchiya D."/>
            <person name="Tu H."/>
            <person name="Vos H."/>
            <person name="Wang M."/>
            <person name="Wolf Y.I."/>
            <person name="Yamagata H."/>
            <person name="Yamada T."/>
            <person name="Ye Y."/>
            <person name="Shaw J.R."/>
            <person name="Andrews J."/>
            <person name="Crease T.J."/>
            <person name="Tang H."/>
            <person name="Lucas S.M."/>
            <person name="Robertson H.M."/>
            <person name="Bork P."/>
            <person name="Koonin E.V."/>
            <person name="Zdobnov E.M."/>
            <person name="Grigoriev I.V."/>
            <person name="Lynch M."/>
            <person name="Boore J.L."/>
        </authorList>
    </citation>
    <scope>NUCLEOTIDE SEQUENCE [LARGE SCALE GENOMIC DNA]</scope>
</reference>
<evidence type="ECO:0000313" key="2">
    <source>
        <dbReference type="Proteomes" id="UP000000305"/>
    </source>
</evidence>
<proteinExistence type="predicted"/>
<protein>
    <submittedName>
        <fullName evidence="1">Uncharacterized protein</fullName>
    </submittedName>
</protein>
<keyword evidence="2" id="KW-1185">Reference proteome</keyword>
<sequence>MSNQSIEMCHGFGKTPDLNTSYGNAPEADDESVETYHLNTPPKSYRSAAYCFSSVAFSKLKGIVLILAWWIDYITFYSLLLDTCVLQSRGITKLRNLCRQVGQQCKSRNILMVFLFLLLCFCA</sequence>
<dbReference type="Proteomes" id="UP000000305">
    <property type="component" value="Unassembled WGS sequence"/>
</dbReference>
<dbReference type="EMBL" id="GL734128">
    <property type="protein sequence ID" value="EFX61786.1"/>
    <property type="molecule type" value="Genomic_DNA"/>
</dbReference>
<dbReference type="KEGG" id="dpx:DAPPUDRAFT_338126"/>
<accession>E9I2J4</accession>
<dbReference type="InParanoid" id="E9I2J4"/>
<evidence type="ECO:0000313" key="1">
    <source>
        <dbReference type="EMBL" id="EFX61786.1"/>
    </source>
</evidence>
<feature type="non-terminal residue" evidence="1">
    <location>
        <position position="1"/>
    </location>
</feature>